<evidence type="ECO:0000256" key="1">
    <source>
        <dbReference type="ARBA" id="ARBA00006080"/>
    </source>
</evidence>
<comment type="subcellular location">
    <subcellularLocation>
        <location evidence="2">Golgi apparatus</location>
        <location evidence="2">trans-Golgi network</location>
    </subcellularLocation>
</comment>
<keyword evidence="2" id="KW-0813">Transport</keyword>
<reference evidence="4" key="1">
    <citation type="journal article" date="2016" name="Nature">
        <title>The genome of the seagrass Zostera marina reveals angiosperm adaptation to the sea.</title>
        <authorList>
            <person name="Olsen J.L."/>
            <person name="Rouze P."/>
            <person name="Verhelst B."/>
            <person name="Lin Y.-C."/>
            <person name="Bayer T."/>
            <person name="Collen J."/>
            <person name="Dattolo E."/>
            <person name="De Paoli E."/>
            <person name="Dittami S."/>
            <person name="Maumus F."/>
            <person name="Michel G."/>
            <person name="Kersting A."/>
            <person name="Lauritano C."/>
            <person name="Lohaus R."/>
            <person name="Toepel M."/>
            <person name="Tonon T."/>
            <person name="Vanneste K."/>
            <person name="Amirebrahimi M."/>
            <person name="Brakel J."/>
            <person name="Bostroem C."/>
            <person name="Chovatia M."/>
            <person name="Grimwood J."/>
            <person name="Jenkins J.W."/>
            <person name="Jueterbock A."/>
            <person name="Mraz A."/>
            <person name="Stam W.T."/>
            <person name="Tice H."/>
            <person name="Bornberg-Bauer E."/>
            <person name="Green P.J."/>
            <person name="Pearson G.A."/>
            <person name="Procaccini G."/>
            <person name="Duarte C.M."/>
            <person name="Schmutz J."/>
            <person name="Reusch T.B.H."/>
            <person name="Van de Peer Y."/>
        </authorList>
    </citation>
    <scope>NUCLEOTIDE SEQUENCE [LARGE SCALE GENOMIC DNA]</scope>
    <source>
        <strain evidence="4">cv. Finnish</strain>
    </source>
</reference>
<dbReference type="PANTHER" id="PTHR15954">
    <property type="entry name" value="VACUOLAR PROTEIN SORTING-ASSOCIATED PROTEIN 51 HOMOLOG"/>
    <property type="match status" value="1"/>
</dbReference>
<organism evidence="3 4">
    <name type="scientific">Zostera marina</name>
    <name type="common">Eelgrass</name>
    <dbReference type="NCBI Taxonomy" id="29655"/>
    <lineage>
        <taxon>Eukaryota</taxon>
        <taxon>Viridiplantae</taxon>
        <taxon>Streptophyta</taxon>
        <taxon>Embryophyta</taxon>
        <taxon>Tracheophyta</taxon>
        <taxon>Spermatophyta</taxon>
        <taxon>Magnoliopsida</taxon>
        <taxon>Liliopsida</taxon>
        <taxon>Zosteraceae</taxon>
        <taxon>Zostera</taxon>
    </lineage>
</organism>
<dbReference type="InterPro" id="IPR014812">
    <property type="entry name" value="Vps51"/>
</dbReference>
<dbReference type="OMA" id="DIICERG"/>
<accession>A0A0K9P633</accession>
<gene>
    <name evidence="3" type="ORF">ZOSMA_366G00010</name>
</gene>
<comment type="caution">
    <text evidence="3">The sequence shown here is derived from an EMBL/GenBank/DDBJ whole genome shotgun (WGS) entry which is preliminary data.</text>
</comment>
<keyword evidence="2" id="KW-0445">Lipid transport</keyword>
<dbReference type="OrthoDB" id="203678at2759"/>
<dbReference type="EMBL" id="LFYR01001143">
    <property type="protein sequence ID" value="KMZ64491.1"/>
    <property type="molecule type" value="Genomic_DNA"/>
</dbReference>
<evidence type="ECO:0000256" key="2">
    <source>
        <dbReference type="RuleBase" id="RU368010"/>
    </source>
</evidence>
<dbReference type="GO" id="GO:0015031">
    <property type="term" value="P:protein transport"/>
    <property type="evidence" value="ECO:0007669"/>
    <property type="project" value="UniProtKB-UniRule"/>
</dbReference>
<dbReference type="GO" id="GO:0016020">
    <property type="term" value="C:membrane"/>
    <property type="evidence" value="ECO:0000318"/>
    <property type="project" value="GO_Central"/>
</dbReference>
<dbReference type="GO" id="GO:0032456">
    <property type="term" value="P:endocytic recycling"/>
    <property type="evidence" value="ECO:0000318"/>
    <property type="project" value="GO_Central"/>
</dbReference>
<keyword evidence="4" id="KW-1185">Reference proteome</keyword>
<evidence type="ECO:0000313" key="3">
    <source>
        <dbReference type="EMBL" id="KMZ64491.1"/>
    </source>
</evidence>
<keyword evidence="2" id="KW-0653">Protein transport</keyword>
<comment type="subunit">
    <text evidence="2">Component of the Golgi-associated retrograde protein (GARP) complex.</text>
</comment>
<dbReference type="GO" id="GO:1990745">
    <property type="term" value="C:EARP complex"/>
    <property type="evidence" value="ECO:0000318"/>
    <property type="project" value="GO_Central"/>
</dbReference>
<dbReference type="AlphaFoldDB" id="A0A0K9P633"/>
<name>A0A0K9P633_ZOSMR</name>
<dbReference type="GO" id="GO:0048193">
    <property type="term" value="P:Golgi vesicle transport"/>
    <property type="evidence" value="ECO:0000318"/>
    <property type="project" value="GO_Central"/>
</dbReference>
<protein>
    <recommendedName>
        <fullName evidence="2">Vacuolar protein sorting-associated protein 51 homolog</fullName>
    </recommendedName>
</protein>
<dbReference type="GO" id="GO:0006869">
    <property type="term" value="P:lipid transport"/>
    <property type="evidence" value="ECO:0007669"/>
    <property type="project" value="UniProtKB-UniRule"/>
</dbReference>
<dbReference type="Proteomes" id="UP000036987">
    <property type="component" value="Unassembled WGS sequence"/>
</dbReference>
<dbReference type="Pfam" id="PF08700">
    <property type="entry name" value="VPS51_Exo84_N"/>
    <property type="match status" value="1"/>
</dbReference>
<dbReference type="GO" id="GO:0000938">
    <property type="term" value="C:GARP complex"/>
    <property type="evidence" value="ECO:0000318"/>
    <property type="project" value="GO_Central"/>
</dbReference>
<dbReference type="STRING" id="29655.A0A0K9P633"/>
<dbReference type="GO" id="GO:0007041">
    <property type="term" value="P:lysosomal transport"/>
    <property type="evidence" value="ECO:0000318"/>
    <property type="project" value="GO_Central"/>
</dbReference>
<sequence length="702" mass="79616">MELVDAPPMDEKAKRTRDLLASFYAQDSSASSGSTTSSTGNMSSLDSINSSAFDPDKYMNHLVHKSSLEGLVQKHIQMATEIKNLDTDLQMLVYENYNKFISATDTIKRMKNNIVGMEANMEQLLDKIISVQTKSDTVNTSLFEKREHIEKLHRTRSLLRKIQFIYDLPTRLGKCIKSEAYTDAVRFFIGAKPIFEAYGGSSFQDCKKASEEAMNTVIENLQAKLSLDSEPIEARAEAVVLLKHLNFPVDDLKIKLLDKLEDLLSGLKTSSQSKVLDPTETGDLNVSRKENILESIPLQFSNESLASIGEYSKTIRAYRIIFPESEERLVELSHELFMRHFQTIEECMLKRMSSAELLSMLRNIWNDVTLMDEVLPEAALPIFSFEEARGVIKKYISSTFSFLLLEISGAVTSGQNKPKDGLEEFTLQTALENSKKAVIQGTMGLLLNFRLLLDDNLDVLVKFRDLIIDWVQEGFQKFFHVLEKNFLMLSGKSYSNNHDFTSVDGTRPDRVQTKTILLLAQLSLFIEQTAIPRITEEIAASFSGGSVRGYEYGPAFVPGEICRIFHSAGENLLDLYINMKTQKISVILKTRFTTPNWIKHKEPREVHMFVDLLLQELGAVAAELKQILPHSLIQRQKHLRSESVGSTNSARSNLIHEDKIVGSNSQRARNQLLESHLAKLFEQKMEIFTKVEFTHVSHLNYE</sequence>
<comment type="similarity">
    <text evidence="1 2">Belongs to the VPS51 family.</text>
</comment>
<proteinExistence type="inferred from homology"/>
<dbReference type="GO" id="GO:0007030">
    <property type="term" value="P:Golgi organization"/>
    <property type="evidence" value="ECO:0000318"/>
    <property type="project" value="GO_Central"/>
</dbReference>
<dbReference type="GO" id="GO:0005829">
    <property type="term" value="C:cytosol"/>
    <property type="evidence" value="ECO:0007669"/>
    <property type="project" value="GOC"/>
</dbReference>
<dbReference type="GO" id="GO:0042147">
    <property type="term" value="P:retrograde transport, endosome to Golgi"/>
    <property type="evidence" value="ECO:0000318"/>
    <property type="project" value="GO_Central"/>
</dbReference>
<evidence type="ECO:0000313" key="4">
    <source>
        <dbReference type="Proteomes" id="UP000036987"/>
    </source>
</evidence>
<comment type="function">
    <text evidence="2">Acts as component of the GARP complex that is involved in retrograde transport from early and late endosomes to the trans-Golgi network (TGN).</text>
</comment>
<dbReference type="PANTHER" id="PTHR15954:SF4">
    <property type="entry name" value="VACUOLAR PROTEIN SORTING-ASSOCIATED PROTEIN 51 HOMOLOG"/>
    <property type="match status" value="1"/>
</dbReference>
<keyword evidence="2" id="KW-0333">Golgi apparatus</keyword>